<dbReference type="CDD" id="cd03465">
    <property type="entry name" value="URO-D_like"/>
    <property type="match status" value="1"/>
</dbReference>
<evidence type="ECO:0000259" key="1">
    <source>
        <dbReference type="Pfam" id="PF01208"/>
    </source>
</evidence>
<proteinExistence type="predicted"/>
<dbReference type="Pfam" id="PF01208">
    <property type="entry name" value="URO-D"/>
    <property type="match status" value="1"/>
</dbReference>
<protein>
    <submittedName>
        <fullName evidence="2">Uroporphyrinogen decarboxylase family protein</fullName>
    </submittedName>
</protein>
<dbReference type="PANTHER" id="PTHR47099:SF1">
    <property type="entry name" value="METHYLCOBAMIDE:COM METHYLTRANSFERASE MTBA"/>
    <property type="match status" value="1"/>
</dbReference>
<dbReference type="PANTHER" id="PTHR47099">
    <property type="entry name" value="METHYLCOBAMIDE:COM METHYLTRANSFERASE MTBA"/>
    <property type="match status" value="1"/>
</dbReference>
<accession>A0ABV1GUQ7</accession>
<sequence length="340" mass="36709">MKTLDMKVWAEAARSGKRRLAIPIMTHPGIELCGYTVRDAVTDGEVHARAILALNDRYPADACSVIMDLTVEAEAFGAHIVFPENEVPSVTDALVHNLAEIEALKIPTLETGRIPQYIKANRIVAEAIGDKPLFAGCIGPFSLAGRLFGMTELMMAIFTEPETVQLLLEKCTRFISGYCQVLKQAGAQGVVIAEPAAGLVSNEDCSLYSSSYVRRIVESVQDDSFLVVLHNCGNTGHCTEAMIETGAAGYHFGNQAGMVAALEACPTDTLVMGNIDPVGLFKQASADEMYRATQDLLNATAAYPNFILSSGCDVPPETPFANIEAFYEALTEYNKTSNRN</sequence>
<evidence type="ECO:0000313" key="3">
    <source>
        <dbReference type="Proteomes" id="UP001460202"/>
    </source>
</evidence>
<evidence type="ECO:0000313" key="2">
    <source>
        <dbReference type="EMBL" id="MEQ2544045.1"/>
    </source>
</evidence>
<feature type="domain" description="Uroporphyrinogen decarboxylase (URO-D)" evidence="1">
    <location>
        <begin position="31"/>
        <end position="333"/>
    </location>
</feature>
<dbReference type="Proteomes" id="UP001460202">
    <property type="component" value="Unassembled WGS sequence"/>
</dbReference>
<dbReference type="RefSeq" id="WP_349093822.1">
    <property type="nucleotide sequence ID" value="NZ_JBBMFL010000003.1"/>
</dbReference>
<dbReference type="SUPFAM" id="SSF51726">
    <property type="entry name" value="UROD/MetE-like"/>
    <property type="match status" value="1"/>
</dbReference>
<dbReference type="EMBL" id="JBBMFL010000003">
    <property type="protein sequence ID" value="MEQ2544045.1"/>
    <property type="molecule type" value="Genomic_DNA"/>
</dbReference>
<gene>
    <name evidence="2" type="ORF">WMO46_03650</name>
</gene>
<organism evidence="2 3">
    <name type="scientific">Alistipes intestinihominis</name>
    <dbReference type="NCBI Taxonomy" id="3133172"/>
    <lineage>
        <taxon>Bacteria</taxon>
        <taxon>Pseudomonadati</taxon>
        <taxon>Bacteroidota</taxon>
        <taxon>Bacteroidia</taxon>
        <taxon>Bacteroidales</taxon>
        <taxon>Rikenellaceae</taxon>
        <taxon>Alistipes</taxon>
    </lineage>
</organism>
<reference evidence="2 3" key="1">
    <citation type="submission" date="2024-03" db="EMBL/GenBank/DDBJ databases">
        <title>Human intestinal bacterial collection.</title>
        <authorList>
            <person name="Pauvert C."/>
            <person name="Hitch T.C.A."/>
            <person name="Clavel T."/>
        </authorList>
    </citation>
    <scope>NUCLEOTIDE SEQUENCE [LARGE SCALE GENOMIC DNA]</scope>
    <source>
        <strain evidence="2 3">CLA-KB-H122</strain>
    </source>
</reference>
<dbReference type="InterPro" id="IPR038071">
    <property type="entry name" value="UROD/MetE-like_sf"/>
</dbReference>
<name>A0ABV1GUQ7_9BACT</name>
<dbReference type="Gene3D" id="3.20.20.210">
    <property type="match status" value="1"/>
</dbReference>
<comment type="caution">
    <text evidence="2">The sequence shown here is derived from an EMBL/GenBank/DDBJ whole genome shotgun (WGS) entry which is preliminary data.</text>
</comment>
<dbReference type="InterPro" id="IPR052024">
    <property type="entry name" value="Methanogen_methyltrans"/>
</dbReference>
<keyword evidence="3" id="KW-1185">Reference proteome</keyword>
<dbReference type="InterPro" id="IPR000257">
    <property type="entry name" value="Uroporphyrinogen_deCOase"/>
</dbReference>